<proteinExistence type="predicted"/>
<protein>
    <recommendedName>
        <fullName evidence="4">FRIGIDA-like protein</fullName>
    </recommendedName>
</protein>
<keyword evidence="3" id="KW-1185">Reference proteome</keyword>
<feature type="region of interest" description="Disordered" evidence="1">
    <location>
        <begin position="182"/>
        <end position="202"/>
    </location>
</feature>
<organism evidence="2 3">
    <name type="scientific">Lolium multiflorum</name>
    <name type="common">Italian ryegrass</name>
    <name type="synonym">Lolium perenne subsp. multiflorum</name>
    <dbReference type="NCBI Taxonomy" id="4521"/>
    <lineage>
        <taxon>Eukaryota</taxon>
        <taxon>Viridiplantae</taxon>
        <taxon>Streptophyta</taxon>
        <taxon>Embryophyta</taxon>
        <taxon>Tracheophyta</taxon>
        <taxon>Spermatophyta</taxon>
        <taxon>Magnoliopsida</taxon>
        <taxon>Liliopsida</taxon>
        <taxon>Poales</taxon>
        <taxon>Poaceae</taxon>
        <taxon>BOP clade</taxon>
        <taxon>Pooideae</taxon>
        <taxon>Poodae</taxon>
        <taxon>Poeae</taxon>
        <taxon>Poeae Chloroplast Group 2 (Poeae type)</taxon>
        <taxon>Loliodinae</taxon>
        <taxon>Loliinae</taxon>
        <taxon>Lolium</taxon>
    </lineage>
</organism>
<sequence>MAAADLGAAEWERSKITNQDLNLMKKLGITKKPKAVCFPSEESYPTPPMGYRDHPNLVSLPPLPEGGDVEERAVISDDNPDAPSFANEPAESRRSAGSDEKEDVSEATASAQSLPPAVSPRNKRKRDDVEDSGTSKVDEAVPSHQKAGYDPYLESIIKKLIEANERADTLALKLEQCEEARKKAESDAVEARQEADKAKADAAGVEDLRKRLHDAETSLSDHITAQSAREAAITKRIKTQSRRFVDRTSQEFELEDPDNDALLDAVSFLEFHGSEAREGMDEARAGLSKLFPYFFPKKEEPATFLGLAKCFNPPEDLGLKLRHENMKIAVESTVALVADSQQTIDWAKVGDTEQIEQAKWRSLIKAAKLNTKKILAYLGIKPSSTPSSSRPEV</sequence>
<gene>
    <name evidence="2" type="ORF">QYE76_043449</name>
</gene>
<dbReference type="AlphaFoldDB" id="A0AAD8TJ55"/>
<dbReference type="Proteomes" id="UP001231189">
    <property type="component" value="Unassembled WGS sequence"/>
</dbReference>
<accession>A0AAD8TJ55</accession>
<evidence type="ECO:0008006" key="4">
    <source>
        <dbReference type="Google" id="ProtNLM"/>
    </source>
</evidence>
<evidence type="ECO:0000256" key="1">
    <source>
        <dbReference type="SAM" id="MobiDB-lite"/>
    </source>
</evidence>
<feature type="compositionally biased region" description="Basic and acidic residues" evidence="1">
    <location>
        <begin position="90"/>
        <end position="99"/>
    </location>
</feature>
<evidence type="ECO:0000313" key="3">
    <source>
        <dbReference type="Proteomes" id="UP001231189"/>
    </source>
</evidence>
<reference evidence="2" key="1">
    <citation type="submission" date="2023-07" db="EMBL/GenBank/DDBJ databases">
        <title>A chromosome-level genome assembly of Lolium multiflorum.</title>
        <authorList>
            <person name="Chen Y."/>
            <person name="Copetti D."/>
            <person name="Kolliker R."/>
            <person name="Studer B."/>
        </authorList>
    </citation>
    <scope>NUCLEOTIDE SEQUENCE</scope>
    <source>
        <strain evidence="2">02402/16</strain>
        <tissue evidence="2">Leaf</tissue>
    </source>
</reference>
<dbReference type="EMBL" id="JAUUTY010000002">
    <property type="protein sequence ID" value="KAK1682601.1"/>
    <property type="molecule type" value="Genomic_DNA"/>
</dbReference>
<evidence type="ECO:0000313" key="2">
    <source>
        <dbReference type="EMBL" id="KAK1682601.1"/>
    </source>
</evidence>
<feature type="region of interest" description="Disordered" evidence="1">
    <location>
        <begin position="38"/>
        <end position="149"/>
    </location>
</feature>
<name>A0AAD8TJ55_LOLMU</name>
<comment type="caution">
    <text evidence="2">The sequence shown here is derived from an EMBL/GenBank/DDBJ whole genome shotgun (WGS) entry which is preliminary data.</text>
</comment>